<proteinExistence type="predicted"/>
<organism evidence="1">
    <name type="scientific">Salix viminalis</name>
    <name type="common">Common osier</name>
    <name type="synonym">Basket willow</name>
    <dbReference type="NCBI Taxonomy" id="40686"/>
    <lineage>
        <taxon>Eukaryota</taxon>
        <taxon>Viridiplantae</taxon>
        <taxon>Streptophyta</taxon>
        <taxon>Embryophyta</taxon>
        <taxon>Tracheophyta</taxon>
        <taxon>Spermatophyta</taxon>
        <taxon>Magnoliopsida</taxon>
        <taxon>eudicotyledons</taxon>
        <taxon>Gunneridae</taxon>
        <taxon>Pentapetalae</taxon>
        <taxon>rosids</taxon>
        <taxon>fabids</taxon>
        <taxon>Malpighiales</taxon>
        <taxon>Salicaceae</taxon>
        <taxon>Saliceae</taxon>
        <taxon>Salix</taxon>
    </lineage>
</organism>
<dbReference type="EMBL" id="CAADRP010001688">
    <property type="protein sequence ID" value="VFU48204.1"/>
    <property type="molecule type" value="Genomic_DNA"/>
</dbReference>
<protein>
    <submittedName>
        <fullName evidence="1">Uncharacterized protein</fullName>
    </submittedName>
</protein>
<evidence type="ECO:0000313" key="1">
    <source>
        <dbReference type="EMBL" id="VFU48204.1"/>
    </source>
</evidence>
<sequence>MRGPPVDLPSCVA</sequence>
<accession>A0A6N2M2F4</accession>
<reference evidence="1" key="1">
    <citation type="submission" date="2019-03" db="EMBL/GenBank/DDBJ databases">
        <authorList>
            <person name="Mank J."/>
            <person name="Almeida P."/>
        </authorList>
    </citation>
    <scope>NUCLEOTIDE SEQUENCE</scope>
    <source>
        <strain evidence="1">78183</strain>
    </source>
</reference>
<gene>
    <name evidence="1" type="ORF">SVIM_LOCUS313884</name>
</gene>
<name>A0A6N2M2F4_SALVM</name>